<gene>
    <name evidence="1" type="ORF">DY000_02030561</name>
</gene>
<dbReference type="EMBL" id="QGKV02000649">
    <property type="protein sequence ID" value="KAF3579113.1"/>
    <property type="molecule type" value="Genomic_DNA"/>
</dbReference>
<comment type="caution">
    <text evidence="1">The sequence shown here is derived from an EMBL/GenBank/DDBJ whole genome shotgun (WGS) entry which is preliminary data.</text>
</comment>
<proteinExistence type="predicted"/>
<reference evidence="1 2" key="1">
    <citation type="journal article" date="2020" name="BMC Genomics">
        <title>Intraspecific diversification of the crop wild relative Brassica cretica Lam. using demographic model selection.</title>
        <authorList>
            <person name="Kioukis A."/>
            <person name="Michalopoulou V.A."/>
            <person name="Briers L."/>
            <person name="Pirintsos S."/>
            <person name="Studholme D.J."/>
            <person name="Pavlidis P."/>
            <person name="Sarris P.F."/>
        </authorList>
    </citation>
    <scope>NUCLEOTIDE SEQUENCE [LARGE SCALE GENOMIC DNA]</scope>
    <source>
        <strain evidence="2">cv. PFS-1207/04</strain>
    </source>
</reference>
<evidence type="ECO:0000313" key="1">
    <source>
        <dbReference type="EMBL" id="KAF3579113.1"/>
    </source>
</evidence>
<sequence>MSDMAWLATGRYVAIWSVRGPVAMLRPGPCVDRSHRCDLIRVVRSQRCDLIRVDRSQHCDLVRVWTGRNVATWSMCGPVATFRPGSCSVRSLCVDRFGYLSDVLGQLVFGGSFEAF</sequence>
<evidence type="ECO:0008006" key="3">
    <source>
        <dbReference type="Google" id="ProtNLM"/>
    </source>
</evidence>
<protein>
    <recommendedName>
        <fullName evidence="3">Anaphase-promoting complex subunit 4 WD40 domain-containing protein</fullName>
    </recommendedName>
</protein>
<organism evidence="1 2">
    <name type="scientific">Brassica cretica</name>
    <name type="common">Mustard</name>
    <dbReference type="NCBI Taxonomy" id="69181"/>
    <lineage>
        <taxon>Eukaryota</taxon>
        <taxon>Viridiplantae</taxon>
        <taxon>Streptophyta</taxon>
        <taxon>Embryophyta</taxon>
        <taxon>Tracheophyta</taxon>
        <taxon>Spermatophyta</taxon>
        <taxon>Magnoliopsida</taxon>
        <taxon>eudicotyledons</taxon>
        <taxon>Gunneridae</taxon>
        <taxon>Pentapetalae</taxon>
        <taxon>rosids</taxon>
        <taxon>malvids</taxon>
        <taxon>Brassicales</taxon>
        <taxon>Brassicaceae</taxon>
        <taxon>Brassiceae</taxon>
        <taxon>Brassica</taxon>
    </lineage>
</organism>
<keyword evidence="2" id="KW-1185">Reference proteome</keyword>
<name>A0ABQ7DM30_BRACR</name>
<accession>A0ABQ7DM30</accession>
<dbReference type="Proteomes" id="UP000266723">
    <property type="component" value="Unassembled WGS sequence"/>
</dbReference>
<evidence type="ECO:0000313" key="2">
    <source>
        <dbReference type="Proteomes" id="UP000266723"/>
    </source>
</evidence>